<dbReference type="PIRSF" id="PIRSF001365">
    <property type="entry name" value="DHDPS"/>
    <property type="match status" value="1"/>
</dbReference>
<dbReference type="SUPFAM" id="SSF51569">
    <property type="entry name" value="Aldolase"/>
    <property type="match status" value="1"/>
</dbReference>
<dbReference type="CDD" id="cd00408">
    <property type="entry name" value="DHDPS-like"/>
    <property type="match status" value="1"/>
</dbReference>
<dbReference type="Gene3D" id="3.20.20.70">
    <property type="entry name" value="Aldolase class I"/>
    <property type="match status" value="1"/>
</dbReference>
<dbReference type="PANTHER" id="PTHR12128">
    <property type="entry name" value="DIHYDRODIPICOLINATE SYNTHASE"/>
    <property type="match status" value="1"/>
</dbReference>
<keyword evidence="1 2" id="KW-0456">Lyase</keyword>
<comment type="similarity">
    <text evidence="2">Belongs to the DapA family.</text>
</comment>
<dbReference type="RefSeq" id="WP_100351259.1">
    <property type="nucleotide sequence ID" value="NZ_PGTZ01000014.1"/>
</dbReference>
<evidence type="ECO:0000256" key="1">
    <source>
        <dbReference type="ARBA" id="ARBA00023239"/>
    </source>
</evidence>
<comment type="caution">
    <text evidence="4">The sequence shown here is derived from an EMBL/GenBank/DDBJ whole genome shotgun (WGS) entry which is preliminary data.</text>
</comment>
<protein>
    <submittedName>
        <fullName evidence="4">4-hydroxy-tetrahydrodipicolinate synthase</fullName>
    </submittedName>
</protein>
<evidence type="ECO:0000313" key="4">
    <source>
        <dbReference type="EMBL" id="PJI84707.1"/>
    </source>
</evidence>
<dbReference type="GO" id="GO:0008840">
    <property type="term" value="F:4-hydroxy-tetrahydrodipicolinate synthase activity"/>
    <property type="evidence" value="ECO:0007669"/>
    <property type="project" value="TreeGrafter"/>
</dbReference>
<feature type="active site" description="Proton donor/acceptor" evidence="3">
    <location>
        <position position="134"/>
    </location>
</feature>
<proteinExistence type="inferred from homology"/>
<dbReference type="InterPro" id="IPR002220">
    <property type="entry name" value="DapA-like"/>
</dbReference>
<dbReference type="Proteomes" id="UP000231586">
    <property type="component" value="Unassembled WGS sequence"/>
</dbReference>
<gene>
    <name evidence="4" type="ORF">CLV34_3162</name>
</gene>
<dbReference type="Pfam" id="PF00701">
    <property type="entry name" value="DHDPS"/>
    <property type="match status" value="1"/>
</dbReference>
<evidence type="ECO:0000256" key="3">
    <source>
        <dbReference type="PIRSR" id="PIRSR001365-1"/>
    </source>
</evidence>
<keyword evidence="5" id="KW-1185">Reference proteome</keyword>
<evidence type="ECO:0000256" key="2">
    <source>
        <dbReference type="PIRNR" id="PIRNR001365"/>
    </source>
</evidence>
<dbReference type="EMBL" id="PGTZ01000014">
    <property type="protein sequence ID" value="PJI84707.1"/>
    <property type="molecule type" value="Genomic_DNA"/>
</dbReference>
<feature type="active site" description="Schiff-base intermediate with substrate" evidence="3">
    <location>
        <position position="162"/>
    </location>
</feature>
<dbReference type="OrthoDB" id="9778880at2"/>
<name>A0A2M8W1A2_9MICO</name>
<dbReference type="PANTHER" id="PTHR12128:SF72">
    <property type="entry name" value="DIHYDRODIPICOLINATE SYNTHASE"/>
    <property type="match status" value="1"/>
</dbReference>
<dbReference type="AlphaFoldDB" id="A0A2M8W1A2"/>
<evidence type="ECO:0000313" key="5">
    <source>
        <dbReference type="Proteomes" id="UP000231586"/>
    </source>
</evidence>
<accession>A0A2M8W1A2</accession>
<organism evidence="4 5">
    <name type="scientific">Luteimicrobium subarcticum</name>
    <dbReference type="NCBI Taxonomy" id="620910"/>
    <lineage>
        <taxon>Bacteria</taxon>
        <taxon>Bacillati</taxon>
        <taxon>Actinomycetota</taxon>
        <taxon>Actinomycetes</taxon>
        <taxon>Micrococcales</taxon>
        <taxon>Luteimicrobium</taxon>
    </lineage>
</organism>
<dbReference type="SMART" id="SM01130">
    <property type="entry name" value="DHDPS"/>
    <property type="match status" value="1"/>
</dbReference>
<reference evidence="4 5" key="1">
    <citation type="submission" date="2017-11" db="EMBL/GenBank/DDBJ databases">
        <title>Genomic Encyclopedia of Archaeal and Bacterial Type Strains, Phase II (KMG-II): From Individual Species to Whole Genera.</title>
        <authorList>
            <person name="Goeker M."/>
        </authorList>
    </citation>
    <scope>NUCLEOTIDE SEQUENCE [LARGE SCALE GENOMIC DNA]</scope>
    <source>
        <strain evidence="4 5">DSM 22413</strain>
    </source>
</reference>
<sequence length="293" mass="29896">MRAFTGLLAYPITPLSEDGGPDLDGVVELVGRAGAAGVDAVTMLASSGDGRAFDTGERDAVVRSAVAAAGRMPVHVAVSAVGTREVLAHARAAESAGASGLLCAPFAYAPLLDDEVVGLVRAVGTVSALPLCFYNKPVQTQYDVPARVLGELHHSTTLVAVKDPAATAARPGGRVAALHARVPGLVVGLSGDAALAGTAEPADAWHTGLAALLPAEYAAMRRARVAGDPGPDETRSWLASLVAEVLTLRPVPALHVLANLLGVPTAPPRGPWLPATDDQVARLRAVVERRPVG</sequence>
<dbReference type="InterPro" id="IPR013785">
    <property type="entry name" value="Aldolase_TIM"/>
</dbReference>